<keyword evidence="1" id="KW-0812">Transmembrane</keyword>
<dbReference type="GO" id="GO:0055088">
    <property type="term" value="P:lipid homeostasis"/>
    <property type="evidence" value="ECO:0007669"/>
    <property type="project" value="InterPro"/>
</dbReference>
<dbReference type="AlphaFoldDB" id="A0AAD5YRP9"/>
<protein>
    <recommendedName>
        <fullName evidence="2">Mitochondrial adapter protein MCP1 transmembrane domain-containing protein</fullName>
    </recommendedName>
</protein>
<dbReference type="PANTHER" id="PTHR38409:SF1">
    <property type="entry name" value="MITOCHONDRIAL ADAPTER PROTEIN MCP1"/>
    <property type="match status" value="1"/>
</dbReference>
<sequence>MAEMIAKSEPDLLLVLLRNAMSSSSPSPGNGSTTRKNVLKVLTVASHITSPFISTFLLVHLAAPVLANVGGTSLASQTMILGREYYQTPVGESLLVLGPIAAHYIAGISKRLLLAAPSGNQSNSDKSSPKLRPIAHRPLTSLLGLTGYATIFLFLPIHFFVHRDNPSLPIEPISSVGPSSLDYEYVKYGLRTWPWRSWFLYTGLVSSVALHAADGATLIWNTWFKDGWGNLSRKTRRAIAVGGVIVPVLLGLATVAREPPMIMSFLESRYHAAYTQSFAFQL</sequence>
<evidence type="ECO:0000313" key="3">
    <source>
        <dbReference type="EMBL" id="KAJ3570118.1"/>
    </source>
</evidence>
<dbReference type="Pfam" id="PF07950">
    <property type="entry name" value="MCP1_TM"/>
    <property type="match status" value="1"/>
</dbReference>
<keyword evidence="1" id="KW-0472">Membrane</keyword>
<evidence type="ECO:0000313" key="4">
    <source>
        <dbReference type="Proteomes" id="UP001213000"/>
    </source>
</evidence>
<evidence type="ECO:0000259" key="2">
    <source>
        <dbReference type="Pfam" id="PF07950"/>
    </source>
</evidence>
<dbReference type="InterPro" id="IPR034804">
    <property type="entry name" value="SQR/QFR_C/D"/>
</dbReference>
<name>A0AAD5YRP9_9AGAR</name>
<dbReference type="GO" id="GO:0016020">
    <property type="term" value="C:membrane"/>
    <property type="evidence" value="ECO:0007669"/>
    <property type="project" value="InterPro"/>
</dbReference>
<dbReference type="InterPro" id="IPR039960">
    <property type="entry name" value="MCP1"/>
</dbReference>
<dbReference type="InterPro" id="IPR012472">
    <property type="entry name" value="MCP1_TM"/>
</dbReference>
<proteinExistence type="predicted"/>
<feature type="transmembrane region" description="Helical" evidence="1">
    <location>
        <begin position="236"/>
        <end position="256"/>
    </location>
</feature>
<feature type="transmembrane region" description="Helical" evidence="1">
    <location>
        <begin position="139"/>
        <end position="161"/>
    </location>
</feature>
<evidence type="ECO:0000256" key="1">
    <source>
        <dbReference type="SAM" id="Phobius"/>
    </source>
</evidence>
<comment type="caution">
    <text evidence="3">The sequence shown here is derived from an EMBL/GenBank/DDBJ whole genome shotgun (WGS) entry which is preliminary data.</text>
</comment>
<dbReference type="EMBL" id="JANIEX010000253">
    <property type="protein sequence ID" value="KAJ3570118.1"/>
    <property type="molecule type" value="Genomic_DNA"/>
</dbReference>
<feature type="transmembrane region" description="Helical" evidence="1">
    <location>
        <begin position="198"/>
        <end position="224"/>
    </location>
</feature>
<accession>A0AAD5YRP9</accession>
<dbReference type="PANTHER" id="PTHR38409">
    <property type="entry name" value="MDM10-COMPLEMENTING PROTEIN 1"/>
    <property type="match status" value="1"/>
</dbReference>
<dbReference type="Proteomes" id="UP001213000">
    <property type="component" value="Unassembled WGS sequence"/>
</dbReference>
<reference evidence="3" key="1">
    <citation type="submission" date="2022-07" db="EMBL/GenBank/DDBJ databases">
        <title>Genome Sequence of Leucocoprinus birnbaumii.</title>
        <authorList>
            <person name="Buettner E."/>
        </authorList>
    </citation>
    <scope>NUCLEOTIDE SEQUENCE</scope>
    <source>
        <strain evidence="3">VT141</strain>
    </source>
</reference>
<organism evidence="3 4">
    <name type="scientific">Leucocoprinus birnbaumii</name>
    <dbReference type="NCBI Taxonomy" id="56174"/>
    <lineage>
        <taxon>Eukaryota</taxon>
        <taxon>Fungi</taxon>
        <taxon>Dikarya</taxon>
        <taxon>Basidiomycota</taxon>
        <taxon>Agaricomycotina</taxon>
        <taxon>Agaricomycetes</taxon>
        <taxon>Agaricomycetidae</taxon>
        <taxon>Agaricales</taxon>
        <taxon>Agaricineae</taxon>
        <taxon>Agaricaceae</taxon>
        <taxon>Leucocoprinus</taxon>
    </lineage>
</organism>
<dbReference type="SUPFAM" id="SSF81343">
    <property type="entry name" value="Fumarate reductase respiratory complex transmembrane subunits"/>
    <property type="match status" value="1"/>
</dbReference>
<dbReference type="Gene3D" id="1.20.1300.10">
    <property type="entry name" value="Fumarate reductase/succinate dehydrogenase, transmembrane subunit"/>
    <property type="match status" value="1"/>
</dbReference>
<keyword evidence="1" id="KW-1133">Transmembrane helix</keyword>
<gene>
    <name evidence="3" type="ORF">NP233_g4615</name>
</gene>
<keyword evidence="4" id="KW-1185">Reference proteome</keyword>
<feature type="domain" description="Mitochondrial adapter protein MCP1 transmembrane" evidence="2">
    <location>
        <begin position="154"/>
        <end position="245"/>
    </location>
</feature>